<proteinExistence type="predicted"/>
<sequence length="64" mass="7180">MSRRPGLGDLDVGSPLDPSDPQGRFTKASRPFFGMSKALTRRNKPKLVWDCVHLGEPRFDYAFG</sequence>
<evidence type="ECO:0000256" key="1">
    <source>
        <dbReference type="SAM" id="MobiDB-lite"/>
    </source>
</evidence>
<gene>
    <name evidence="2" type="ORF">Poly41_48910</name>
</gene>
<dbReference type="AlphaFoldDB" id="A0A5C6DDV7"/>
<protein>
    <submittedName>
        <fullName evidence="2">Uncharacterized protein</fullName>
    </submittedName>
</protein>
<feature type="region of interest" description="Disordered" evidence="1">
    <location>
        <begin position="1"/>
        <end position="28"/>
    </location>
</feature>
<comment type="caution">
    <text evidence="2">The sequence shown here is derived from an EMBL/GenBank/DDBJ whole genome shotgun (WGS) entry which is preliminary data.</text>
</comment>
<name>A0A5C6DDV7_9BACT</name>
<dbReference type="Proteomes" id="UP000319143">
    <property type="component" value="Unassembled WGS sequence"/>
</dbReference>
<evidence type="ECO:0000313" key="2">
    <source>
        <dbReference type="EMBL" id="TWU33891.1"/>
    </source>
</evidence>
<keyword evidence="3" id="KW-1185">Reference proteome</keyword>
<reference evidence="2 3" key="1">
    <citation type="submission" date="2019-02" db="EMBL/GenBank/DDBJ databases">
        <title>Deep-cultivation of Planctomycetes and their phenomic and genomic characterization uncovers novel biology.</title>
        <authorList>
            <person name="Wiegand S."/>
            <person name="Jogler M."/>
            <person name="Boedeker C."/>
            <person name="Pinto D."/>
            <person name="Vollmers J."/>
            <person name="Rivas-Marin E."/>
            <person name="Kohn T."/>
            <person name="Peeters S.H."/>
            <person name="Heuer A."/>
            <person name="Rast P."/>
            <person name="Oberbeckmann S."/>
            <person name="Bunk B."/>
            <person name="Jeske O."/>
            <person name="Meyerdierks A."/>
            <person name="Storesund J.E."/>
            <person name="Kallscheuer N."/>
            <person name="Luecker S."/>
            <person name="Lage O.M."/>
            <person name="Pohl T."/>
            <person name="Merkel B.J."/>
            <person name="Hornburger P."/>
            <person name="Mueller R.-W."/>
            <person name="Bruemmer F."/>
            <person name="Labrenz M."/>
            <person name="Spormann A.M."/>
            <person name="Op Den Camp H."/>
            <person name="Overmann J."/>
            <person name="Amann R."/>
            <person name="Jetten M.S.M."/>
            <person name="Mascher T."/>
            <person name="Medema M.H."/>
            <person name="Devos D.P."/>
            <person name="Kaster A.-K."/>
            <person name="Ovreas L."/>
            <person name="Rohde M."/>
            <person name="Galperin M.Y."/>
            <person name="Jogler C."/>
        </authorList>
    </citation>
    <scope>NUCLEOTIDE SEQUENCE [LARGE SCALE GENOMIC DNA]</scope>
    <source>
        <strain evidence="2 3">Poly41</strain>
    </source>
</reference>
<organism evidence="2 3">
    <name type="scientific">Novipirellula artificiosorum</name>
    <dbReference type="NCBI Taxonomy" id="2528016"/>
    <lineage>
        <taxon>Bacteria</taxon>
        <taxon>Pseudomonadati</taxon>
        <taxon>Planctomycetota</taxon>
        <taxon>Planctomycetia</taxon>
        <taxon>Pirellulales</taxon>
        <taxon>Pirellulaceae</taxon>
        <taxon>Novipirellula</taxon>
    </lineage>
</organism>
<dbReference type="EMBL" id="SJPV01000009">
    <property type="protein sequence ID" value="TWU33891.1"/>
    <property type="molecule type" value="Genomic_DNA"/>
</dbReference>
<accession>A0A5C6DDV7</accession>
<evidence type="ECO:0000313" key="3">
    <source>
        <dbReference type="Proteomes" id="UP000319143"/>
    </source>
</evidence>